<dbReference type="Gene3D" id="3.40.50.300">
    <property type="entry name" value="P-loop containing nucleotide triphosphate hydrolases"/>
    <property type="match status" value="1"/>
</dbReference>
<dbReference type="GO" id="GO:0043139">
    <property type="term" value="F:5'-3' DNA helicase activity"/>
    <property type="evidence" value="ECO:0007669"/>
    <property type="project" value="UniProtKB-EC"/>
</dbReference>
<dbReference type="Gene3D" id="1.10.860.10">
    <property type="entry name" value="DNAb Helicase, Chain A"/>
    <property type="match status" value="1"/>
</dbReference>
<evidence type="ECO:0000256" key="4">
    <source>
        <dbReference type="ARBA" id="ARBA00022741"/>
    </source>
</evidence>
<dbReference type="AlphaFoldDB" id="A0A414KWM5"/>
<dbReference type="InterPro" id="IPR036185">
    <property type="entry name" value="DNA_heli_DnaB-like_N_sf"/>
</dbReference>
<dbReference type="GO" id="GO:0005829">
    <property type="term" value="C:cytosol"/>
    <property type="evidence" value="ECO:0007669"/>
    <property type="project" value="TreeGrafter"/>
</dbReference>
<dbReference type="GO" id="GO:0006269">
    <property type="term" value="P:DNA replication, synthesis of primer"/>
    <property type="evidence" value="ECO:0007669"/>
    <property type="project" value="UniProtKB-UniRule"/>
</dbReference>
<comment type="function">
    <text evidence="12">The main replicative DNA helicase, it participates in initiation and elongation during chromosome replication. Travels ahead of the DNA replisome, separating dsDNA into templates for DNA synthesis. A processive ATP-dependent 5'-3' DNA helicase it has DNA-dependent ATPase activity.</text>
</comment>
<dbReference type="RefSeq" id="WP_118224018.1">
    <property type="nucleotide sequence ID" value="NZ_JADNIJ010000012.1"/>
</dbReference>
<evidence type="ECO:0000256" key="3">
    <source>
        <dbReference type="ARBA" id="ARBA00022705"/>
    </source>
</evidence>
<dbReference type="CDD" id="cd00984">
    <property type="entry name" value="DnaB_C"/>
    <property type="match status" value="1"/>
</dbReference>
<dbReference type="GO" id="GO:0005524">
    <property type="term" value="F:ATP binding"/>
    <property type="evidence" value="ECO:0007669"/>
    <property type="project" value="UniProtKB-UniRule"/>
</dbReference>
<dbReference type="PROSITE" id="PS51199">
    <property type="entry name" value="SF4_HELICASE"/>
    <property type="match status" value="1"/>
</dbReference>
<evidence type="ECO:0000256" key="11">
    <source>
        <dbReference type="NCBIfam" id="TIGR00665"/>
    </source>
</evidence>
<evidence type="ECO:0000313" key="14">
    <source>
        <dbReference type="EMBL" id="RHE86406.1"/>
    </source>
</evidence>
<evidence type="ECO:0000256" key="10">
    <source>
        <dbReference type="ARBA" id="ARBA00048954"/>
    </source>
</evidence>
<keyword evidence="6 12" id="KW-0347">Helicase</keyword>
<keyword evidence="8 12" id="KW-0238">DNA-binding</keyword>
<keyword evidence="2 12" id="KW-0639">Primosome</keyword>
<dbReference type="SUPFAM" id="SSF48024">
    <property type="entry name" value="N-terminal domain of DnaB helicase"/>
    <property type="match status" value="1"/>
</dbReference>
<dbReference type="PANTHER" id="PTHR30153:SF2">
    <property type="entry name" value="REPLICATIVE DNA HELICASE"/>
    <property type="match status" value="1"/>
</dbReference>
<organism evidence="14 15">
    <name type="scientific">Bacteroides intestinalis</name>
    <dbReference type="NCBI Taxonomy" id="329854"/>
    <lineage>
        <taxon>Bacteria</taxon>
        <taxon>Pseudomonadati</taxon>
        <taxon>Bacteroidota</taxon>
        <taxon>Bacteroidia</taxon>
        <taxon>Bacteroidales</taxon>
        <taxon>Bacteroidaceae</taxon>
        <taxon>Bacteroides</taxon>
    </lineage>
</organism>
<feature type="domain" description="SF4 helicase" evidence="13">
    <location>
        <begin position="179"/>
        <end position="452"/>
    </location>
</feature>
<evidence type="ECO:0000259" key="13">
    <source>
        <dbReference type="PROSITE" id="PS51199"/>
    </source>
</evidence>
<dbReference type="GO" id="GO:0016887">
    <property type="term" value="F:ATP hydrolysis activity"/>
    <property type="evidence" value="ECO:0007669"/>
    <property type="project" value="RHEA"/>
</dbReference>
<evidence type="ECO:0000256" key="2">
    <source>
        <dbReference type="ARBA" id="ARBA00022515"/>
    </source>
</evidence>
<dbReference type="InterPro" id="IPR007692">
    <property type="entry name" value="DNA_helicase_DnaB"/>
</dbReference>
<dbReference type="Pfam" id="PF03796">
    <property type="entry name" value="DnaB_C"/>
    <property type="match status" value="1"/>
</dbReference>
<comment type="caution">
    <text evidence="14">The sequence shown here is derived from an EMBL/GenBank/DDBJ whole genome shotgun (WGS) entry which is preliminary data.</text>
</comment>
<keyword evidence="5 12" id="KW-0378">Hydrolase</keyword>
<dbReference type="EMBL" id="QSKV01000031">
    <property type="protein sequence ID" value="RHE86406.1"/>
    <property type="molecule type" value="Genomic_DNA"/>
</dbReference>
<keyword evidence="7 12" id="KW-0067">ATP-binding</keyword>
<dbReference type="PANTHER" id="PTHR30153">
    <property type="entry name" value="REPLICATIVE DNA HELICASE DNAB"/>
    <property type="match status" value="1"/>
</dbReference>
<keyword evidence="3 12" id="KW-0235">DNA replication</keyword>
<keyword evidence="4 12" id="KW-0547">Nucleotide-binding</keyword>
<dbReference type="EC" id="5.6.2.3" evidence="11 12"/>
<dbReference type="InterPro" id="IPR016136">
    <property type="entry name" value="DNA_helicase_N/primase_C"/>
</dbReference>
<dbReference type="InterPro" id="IPR027417">
    <property type="entry name" value="P-loop_NTPase"/>
</dbReference>
<protein>
    <recommendedName>
        <fullName evidence="11 12">Replicative DNA helicase</fullName>
        <ecNumber evidence="11 12">5.6.2.3</ecNumber>
    </recommendedName>
</protein>
<evidence type="ECO:0000256" key="1">
    <source>
        <dbReference type="ARBA" id="ARBA00008428"/>
    </source>
</evidence>
<evidence type="ECO:0000256" key="9">
    <source>
        <dbReference type="ARBA" id="ARBA00023235"/>
    </source>
</evidence>
<accession>A0A414KWM5</accession>
<proteinExistence type="inferred from homology"/>
<sequence length="460" mass="50589">MKEKGILNPQDAELEEAVLGACLVESEAISLVADKLRPEIFYNEQNRMIFAVIQAMFRAGKQIDILTVKNELASCGNLEKVGGPYTLVRLASRVASGAHLEYHACILREMYVRREVILGSYKLLAAASDESVDIADVLAGIHDLLDHLEGEMGTADHLRTMGQLMEDTLAQVEARVEGSRNGITGIPTGFTDLDKLTAGWQRGDLDVIAARPAAGKTAFALHLARAAATAGHSVVVFSLEMQGERLGDRWLVAAAEDVDASHLRRGQLGTSELRQVREASCQLSQLPIRVEDSPVISMDHVRSVARMLKSKGGCDMVIVDYLQLCDMKSDQNNRNREQEVAQATRKAKLMAKELDVPVLLLSQLNRMSEGRPDCRPLLSDLRESGAIEQDADMVMLLYRPALHGLKTEHKSKYPSDGLGVVIVAKHRNGETGDVYFGHNSSLTKMGDYIPPDEWLMKHAK</sequence>
<gene>
    <name evidence="14" type="primary">dnaB</name>
    <name evidence="14" type="ORF">DW712_24095</name>
</gene>
<dbReference type="InterPro" id="IPR007694">
    <property type="entry name" value="DNA_helicase_DnaB-like_C"/>
</dbReference>
<comment type="similarity">
    <text evidence="1 12">Belongs to the helicase family. DnaB subfamily.</text>
</comment>
<evidence type="ECO:0000256" key="6">
    <source>
        <dbReference type="ARBA" id="ARBA00022806"/>
    </source>
</evidence>
<evidence type="ECO:0000256" key="8">
    <source>
        <dbReference type="ARBA" id="ARBA00023125"/>
    </source>
</evidence>
<evidence type="ECO:0000256" key="5">
    <source>
        <dbReference type="ARBA" id="ARBA00022801"/>
    </source>
</evidence>
<dbReference type="GO" id="GO:0003677">
    <property type="term" value="F:DNA binding"/>
    <property type="evidence" value="ECO:0007669"/>
    <property type="project" value="UniProtKB-UniRule"/>
</dbReference>
<dbReference type="NCBIfam" id="TIGR00665">
    <property type="entry name" value="DnaB"/>
    <property type="match status" value="1"/>
</dbReference>
<evidence type="ECO:0000256" key="12">
    <source>
        <dbReference type="RuleBase" id="RU362085"/>
    </source>
</evidence>
<dbReference type="SUPFAM" id="SSF52540">
    <property type="entry name" value="P-loop containing nucleoside triphosphate hydrolases"/>
    <property type="match status" value="1"/>
</dbReference>
<dbReference type="GO" id="GO:1990077">
    <property type="term" value="C:primosome complex"/>
    <property type="evidence" value="ECO:0007669"/>
    <property type="project" value="UniProtKB-UniRule"/>
</dbReference>
<name>A0A414KWM5_9BACE</name>
<evidence type="ECO:0000256" key="7">
    <source>
        <dbReference type="ARBA" id="ARBA00022840"/>
    </source>
</evidence>
<comment type="catalytic activity">
    <reaction evidence="10 12">
        <text>ATP + H2O = ADP + phosphate + H(+)</text>
        <dbReference type="Rhea" id="RHEA:13065"/>
        <dbReference type="ChEBI" id="CHEBI:15377"/>
        <dbReference type="ChEBI" id="CHEBI:15378"/>
        <dbReference type="ChEBI" id="CHEBI:30616"/>
        <dbReference type="ChEBI" id="CHEBI:43474"/>
        <dbReference type="ChEBI" id="CHEBI:456216"/>
        <dbReference type="EC" id="5.6.2.3"/>
    </reaction>
</comment>
<reference evidence="14 15" key="1">
    <citation type="submission" date="2018-08" db="EMBL/GenBank/DDBJ databases">
        <title>A genome reference for cultivated species of the human gut microbiota.</title>
        <authorList>
            <person name="Zou Y."/>
            <person name="Xue W."/>
            <person name="Luo G."/>
        </authorList>
    </citation>
    <scope>NUCLEOTIDE SEQUENCE [LARGE SCALE GENOMIC DNA]</scope>
    <source>
        <strain evidence="14 15">AM27-17</strain>
    </source>
</reference>
<evidence type="ECO:0000313" key="15">
    <source>
        <dbReference type="Proteomes" id="UP000285650"/>
    </source>
</evidence>
<dbReference type="InterPro" id="IPR007693">
    <property type="entry name" value="DNA_helicase_DnaB-like_N"/>
</dbReference>
<dbReference type="Pfam" id="PF00772">
    <property type="entry name" value="DnaB"/>
    <property type="match status" value="1"/>
</dbReference>
<dbReference type="Proteomes" id="UP000285650">
    <property type="component" value="Unassembled WGS sequence"/>
</dbReference>
<keyword evidence="9" id="KW-0413">Isomerase</keyword>